<sequence>MLQHLFLPQIQQDRDDFIFMQEGAPPHFHHKVQQYLVVEVRWRQRDDLLSVCVAKSETAVIVITRELLTFVLLICTRTIVPVTCATCFSCICVNKPSFSIILRVGLFPPYTVMPWPKSDQIIQA</sequence>
<keyword evidence="2" id="KW-1185">Reference proteome</keyword>
<accession>A0A4Y2GTF3</accession>
<organism evidence="1 2">
    <name type="scientific">Araneus ventricosus</name>
    <name type="common">Orbweaver spider</name>
    <name type="synonym">Epeira ventricosa</name>
    <dbReference type="NCBI Taxonomy" id="182803"/>
    <lineage>
        <taxon>Eukaryota</taxon>
        <taxon>Metazoa</taxon>
        <taxon>Ecdysozoa</taxon>
        <taxon>Arthropoda</taxon>
        <taxon>Chelicerata</taxon>
        <taxon>Arachnida</taxon>
        <taxon>Araneae</taxon>
        <taxon>Araneomorphae</taxon>
        <taxon>Entelegynae</taxon>
        <taxon>Araneoidea</taxon>
        <taxon>Araneidae</taxon>
        <taxon>Araneus</taxon>
    </lineage>
</organism>
<evidence type="ECO:0000313" key="2">
    <source>
        <dbReference type="Proteomes" id="UP000499080"/>
    </source>
</evidence>
<comment type="caution">
    <text evidence="1">The sequence shown here is derived from an EMBL/GenBank/DDBJ whole genome shotgun (WGS) entry which is preliminary data.</text>
</comment>
<dbReference type="Proteomes" id="UP000499080">
    <property type="component" value="Unassembled WGS sequence"/>
</dbReference>
<dbReference type="AlphaFoldDB" id="A0A4Y2GTF3"/>
<evidence type="ECO:0000313" key="1">
    <source>
        <dbReference type="EMBL" id="GBM56129.1"/>
    </source>
</evidence>
<gene>
    <name evidence="1" type="ORF">AVEN_168444_1</name>
</gene>
<proteinExistence type="predicted"/>
<dbReference type="EMBL" id="BGPR01001530">
    <property type="protein sequence ID" value="GBM56129.1"/>
    <property type="molecule type" value="Genomic_DNA"/>
</dbReference>
<reference evidence="1 2" key="1">
    <citation type="journal article" date="2019" name="Sci. Rep.">
        <title>Orb-weaving spider Araneus ventricosus genome elucidates the spidroin gene catalogue.</title>
        <authorList>
            <person name="Kono N."/>
            <person name="Nakamura H."/>
            <person name="Ohtoshi R."/>
            <person name="Moran D.A.P."/>
            <person name="Shinohara A."/>
            <person name="Yoshida Y."/>
            <person name="Fujiwara M."/>
            <person name="Mori M."/>
            <person name="Tomita M."/>
            <person name="Arakawa K."/>
        </authorList>
    </citation>
    <scope>NUCLEOTIDE SEQUENCE [LARGE SCALE GENOMIC DNA]</scope>
</reference>
<protein>
    <submittedName>
        <fullName evidence="1">Uncharacterized protein</fullName>
    </submittedName>
</protein>
<name>A0A4Y2GTF3_ARAVE</name>